<dbReference type="InterPro" id="IPR001214">
    <property type="entry name" value="SET_dom"/>
</dbReference>
<feature type="compositionally biased region" description="Acidic residues" evidence="1">
    <location>
        <begin position="719"/>
        <end position="735"/>
    </location>
</feature>
<protein>
    <submittedName>
        <fullName evidence="3">SET domain-containing protein SNOG_11806</fullName>
    </submittedName>
</protein>
<keyword evidence="4" id="KW-1185">Reference proteome</keyword>
<feature type="compositionally biased region" description="Basic and acidic residues" evidence="1">
    <location>
        <begin position="736"/>
        <end position="762"/>
    </location>
</feature>
<proteinExistence type="predicted"/>
<name>A0A401KE67_ASPAW</name>
<evidence type="ECO:0000259" key="2">
    <source>
        <dbReference type="PROSITE" id="PS50280"/>
    </source>
</evidence>
<dbReference type="InterPro" id="IPR046341">
    <property type="entry name" value="SET_dom_sf"/>
</dbReference>
<organism evidence="3 4">
    <name type="scientific">Aspergillus awamori</name>
    <name type="common">Black koji mold</name>
    <dbReference type="NCBI Taxonomy" id="105351"/>
    <lineage>
        <taxon>Eukaryota</taxon>
        <taxon>Fungi</taxon>
        <taxon>Dikarya</taxon>
        <taxon>Ascomycota</taxon>
        <taxon>Pezizomycotina</taxon>
        <taxon>Eurotiomycetes</taxon>
        <taxon>Eurotiomycetidae</taxon>
        <taxon>Eurotiales</taxon>
        <taxon>Aspergillaceae</taxon>
        <taxon>Aspergillus</taxon>
    </lineage>
</organism>
<dbReference type="InterPro" id="IPR053105">
    <property type="entry name" value="Class_V-like_SAM-MTase"/>
</dbReference>
<feature type="domain" description="SET" evidence="2">
    <location>
        <begin position="459"/>
        <end position="571"/>
    </location>
</feature>
<feature type="compositionally biased region" description="Basic and acidic residues" evidence="1">
    <location>
        <begin position="694"/>
        <end position="710"/>
    </location>
</feature>
<feature type="compositionally biased region" description="Low complexity" evidence="1">
    <location>
        <begin position="97"/>
        <end position="116"/>
    </location>
</feature>
<dbReference type="Proteomes" id="UP000286921">
    <property type="component" value="Unassembled WGS sequence"/>
</dbReference>
<feature type="compositionally biased region" description="Acidic residues" evidence="1">
    <location>
        <begin position="621"/>
        <end position="653"/>
    </location>
</feature>
<feature type="compositionally biased region" description="Polar residues" evidence="1">
    <location>
        <begin position="65"/>
        <end position="84"/>
    </location>
</feature>
<dbReference type="SUPFAM" id="SSF82199">
    <property type="entry name" value="SET domain"/>
    <property type="match status" value="1"/>
</dbReference>
<feature type="compositionally biased region" description="Low complexity" evidence="1">
    <location>
        <begin position="673"/>
        <end position="685"/>
    </location>
</feature>
<evidence type="ECO:0000313" key="3">
    <source>
        <dbReference type="EMBL" id="GCB17505.1"/>
    </source>
</evidence>
<feature type="region of interest" description="Disordered" evidence="1">
    <location>
        <begin position="591"/>
        <end position="804"/>
    </location>
</feature>
<dbReference type="PANTHER" id="PTHR47250">
    <property type="entry name" value="HISTONE-LYSINE N-METHYLTRANSFERASE SET-6"/>
    <property type="match status" value="1"/>
</dbReference>
<feature type="compositionally biased region" description="Basic and acidic residues" evidence="1">
    <location>
        <begin position="654"/>
        <end position="672"/>
    </location>
</feature>
<feature type="compositionally biased region" description="Basic and acidic residues" evidence="1">
    <location>
        <begin position="1"/>
        <end position="11"/>
    </location>
</feature>
<dbReference type="EMBL" id="BDHI01000001">
    <property type="protein sequence ID" value="GCB17505.1"/>
    <property type="molecule type" value="Genomic_DNA"/>
</dbReference>
<reference evidence="3 4" key="1">
    <citation type="submission" date="2016-09" db="EMBL/GenBank/DDBJ databases">
        <title>Aspergillus awamori IFM 58123T.</title>
        <authorList>
            <person name="Kusuya Y."/>
            <person name="Shimizu M."/>
            <person name="Takahashi H."/>
            <person name="Yaguchi T."/>
        </authorList>
    </citation>
    <scope>NUCLEOTIDE SEQUENCE [LARGE SCALE GENOMIC DNA]</scope>
    <source>
        <strain evidence="3 4">IFM 58123</strain>
    </source>
</reference>
<dbReference type="Pfam" id="PF00856">
    <property type="entry name" value="SET"/>
    <property type="match status" value="1"/>
</dbReference>
<feature type="compositionally biased region" description="Acidic residues" evidence="1">
    <location>
        <begin position="778"/>
        <end position="798"/>
    </location>
</feature>
<dbReference type="AlphaFoldDB" id="A0A401KE67"/>
<dbReference type="PANTHER" id="PTHR47250:SF3">
    <property type="entry name" value="HISTONE-LYSINE N-METHYLTRANSFERASE SET-6"/>
    <property type="match status" value="1"/>
</dbReference>
<evidence type="ECO:0000313" key="4">
    <source>
        <dbReference type="Proteomes" id="UP000286921"/>
    </source>
</evidence>
<feature type="region of interest" description="Disordered" evidence="1">
    <location>
        <begin position="1"/>
        <end position="206"/>
    </location>
</feature>
<dbReference type="SMART" id="SM00317">
    <property type="entry name" value="SET"/>
    <property type="match status" value="1"/>
</dbReference>
<gene>
    <name evidence="3" type="ORF">AAWM_00390</name>
</gene>
<feature type="compositionally biased region" description="Basic and acidic residues" evidence="1">
    <location>
        <begin position="591"/>
        <end position="612"/>
    </location>
</feature>
<comment type="caution">
    <text evidence="3">The sequence shown here is derived from an EMBL/GenBank/DDBJ whole genome shotgun (WGS) entry which is preliminary data.</text>
</comment>
<dbReference type="Gene3D" id="2.170.270.10">
    <property type="entry name" value="SET domain"/>
    <property type="match status" value="1"/>
</dbReference>
<dbReference type="STRING" id="105351.A0A401KE67"/>
<sequence>MAAKRVSDNGPKDASNLPPRSLRKRRDKGEDNSPSKRPRTSPPGPARTVRSRAKQRQEEEADANCSPSKRPNKSSPIPSQPLRTQTKRGQEGGDADSYPSKKSKTSSPASSQTSQSLEERRQEEEDEADSSPSKRPGTTPPDPSQLLQLEEERREEGEDNADSSPGERPKTSSPAPARPSGSQRKRGQEGEGAENTPNKRPKTGTFQPLSIYTEFIQDRDQILHAIMYDLYDVNKIYNDRQKNKVARLDYEARCIYASRALEKAITCRSWSWDEANMDCEEREASRLRFFAEKIGWPMLAICVQAEAFRRLCQEESTPMWHSVWRRLQGYVYNIWIQAHSRGFEWRSLLEPYAGVDAPRGFNQALAHRSGVDGLRYTHPHEIVVDEGVKTVRPPIFQGRLQKHVEFSTFDPKDWETATDPEHRGLKKDPTLRKDLNHGLCDLCAAGKICECQIKKAPFEFVQLVQTAMGVGVRALAQFEKGDILAEFVGPLHPPCYIGDPVYALTMQGKVRVNEEIALICPMQFGNFTRFINHSCRANTTFERRTIGDRAMMTVEVLRDIQPFEELTVNYGRAYWKGRTCKCGEEGCYTKQEERKKQQREREMERRKQRDMQLEASKNVATEEDGDTEEYSDEEDEEEDTDEEETDEEGEVEEGPPKKKPEEEKAPSKKGSKEGSSLEAAEGPSKGKPKGKKALAKDGPGKERAEEERAARVINQEWDPILEDYTDNSGCEGEEVETARGKAKEKEKEKGKGKRKEKEKEKDAEEQEESTEESSSSSEESDESSYVLVEEEEEEEEEEDRGKED</sequence>
<accession>A0A401KE67</accession>
<dbReference type="PROSITE" id="PS50280">
    <property type="entry name" value="SET"/>
    <property type="match status" value="1"/>
</dbReference>
<evidence type="ECO:0000256" key="1">
    <source>
        <dbReference type="SAM" id="MobiDB-lite"/>
    </source>
</evidence>